<sequence>MILPKLDGFVTEWLMKRAGDTSDVPAPEQPPSNNQSNLPKIGGTFGGFIALVVCLATIVIFACIAIFILLYRFKPDRHERDYRKSMFGKRESSIYEAPLGPQGMRAKFKNFFGRGKKGEGWMRANNDDEEWDASDRNLVPNRSRGAAETYSAQVGPSSSPTRLSHPSRSSTSESIELSVPSDPHSTPAGPTTSYPDPFASPPLPNASPTSDRDQEHVTRDEGRFSVQSGDNGTIRSMRKFDGGTKFKEAIDFQ</sequence>
<comment type="caution">
    <text evidence="3">The sequence shown here is derived from an EMBL/GenBank/DDBJ whole genome shotgun (WGS) entry which is preliminary data.</text>
</comment>
<feature type="compositionally biased region" description="Basic and acidic residues" evidence="1">
    <location>
        <begin position="210"/>
        <end position="223"/>
    </location>
</feature>
<keyword evidence="2" id="KW-1133">Transmembrane helix</keyword>
<evidence type="ECO:0000313" key="4">
    <source>
        <dbReference type="Proteomes" id="UP000292702"/>
    </source>
</evidence>
<feature type="compositionally biased region" description="Low complexity" evidence="1">
    <location>
        <begin position="156"/>
        <end position="181"/>
    </location>
</feature>
<feature type="compositionally biased region" description="Basic and acidic residues" evidence="1">
    <location>
        <begin position="238"/>
        <end position="253"/>
    </location>
</feature>
<evidence type="ECO:0000313" key="3">
    <source>
        <dbReference type="EMBL" id="TCD67986.1"/>
    </source>
</evidence>
<dbReference type="Proteomes" id="UP000292702">
    <property type="component" value="Unassembled WGS sequence"/>
</dbReference>
<keyword evidence="2" id="KW-0472">Membrane</keyword>
<accession>A0A4R0RKC8</accession>
<evidence type="ECO:0000256" key="2">
    <source>
        <dbReference type="SAM" id="Phobius"/>
    </source>
</evidence>
<feature type="compositionally biased region" description="Polar residues" evidence="1">
    <location>
        <begin position="225"/>
        <end position="234"/>
    </location>
</feature>
<dbReference type="AlphaFoldDB" id="A0A4R0RKC8"/>
<feature type="transmembrane region" description="Helical" evidence="2">
    <location>
        <begin position="45"/>
        <end position="71"/>
    </location>
</feature>
<dbReference type="OrthoDB" id="3265603at2759"/>
<name>A0A4R0RKC8_9APHY</name>
<proteinExistence type="predicted"/>
<gene>
    <name evidence="3" type="ORF">EIP91_011655</name>
</gene>
<feature type="region of interest" description="Disordered" evidence="1">
    <location>
        <begin position="123"/>
        <end position="253"/>
    </location>
</feature>
<evidence type="ECO:0000256" key="1">
    <source>
        <dbReference type="SAM" id="MobiDB-lite"/>
    </source>
</evidence>
<reference evidence="3 4" key="1">
    <citation type="submission" date="2018-11" db="EMBL/GenBank/DDBJ databases">
        <title>Genome assembly of Steccherinum ochraceum LE-BIN_3174, the white-rot fungus of the Steccherinaceae family (The Residual Polyporoid clade, Polyporales, Basidiomycota).</title>
        <authorList>
            <person name="Fedorova T.V."/>
            <person name="Glazunova O.A."/>
            <person name="Landesman E.O."/>
            <person name="Moiseenko K.V."/>
            <person name="Psurtseva N.V."/>
            <person name="Savinova O.S."/>
            <person name="Shakhova N.V."/>
            <person name="Tyazhelova T.V."/>
            <person name="Vasina D.V."/>
        </authorList>
    </citation>
    <scope>NUCLEOTIDE SEQUENCE [LARGE SCALE GENOMIC DNA]</scope>
    <source>
        <strain evidence="3 4">LE-BIN_3174</strain>
    </source>
</reference>
<keyword evidence="4" id="KW-1185">Reference proteome</keyword>
<protein>
    <submittedName>
        <fullName evidence="3">Uncharacterized protein</fullName>
    </submittedName>
</protein>
<keyword evidence="2" id="KW-0812">Transmembrane</keyword>
<dbReference type="EMBL" id="RWJN01000079">
    <property type="protein sequence ID" value="TCD67986.1"/>
    <property type="molecule type" value="Genomic_DNA"/>
</dbReference>
<organism evidence="3 4">
    <name type="scientific">Steccherinum ochraceum</name>
    <dbReference type="NCBI Taxonomy" id="92696"/>
    <lineage>
        <taxon>Eukaryota</taxon>
        <taxon>Fungi</taxon>
        <taxon>Dikarya</taxon>
        <taxon>Basidiomycota</taxon>
        <taxon>Agaricomycotina</taxon>
        <taxon>Agaricomycetes</taxon>
        <taxon>Polyporales</taxon>
        <taxon>Steccherinaceae</taxon>
        <taxon>Steccherinum</taxon>
    </lineage>
</organism>